<evidence type="ECO:0000256" key="7">
    <source>
        <dbReference type="ARBA" id="ARBA00023136"/>
    </source>
</evidence>
<accession>A0ABU6K7J2</accession>
<gene>
    <name evidence="9" type="ORF">VVD49_17280</name>
</gene>
<evidence type="ECO:0000313" key="10">
    <source>
        <dbReference type="Proteomes" id="UP001331561"/>
    </source>
</evidence>
<dbReference type="PANTHER" id="PTHR30269">
    <property type="entry name" value="TRANSMEMBRANE PROTEIN YFCA"/>
    <property type="match status" value="1"/>
</dbReference>
<dbReference type="RefSeq" id="WP_327600456.1">
    <property type="nucleotide sequence ID" value="NZ_JAYXHS010000003.1"/>
</dbReference>
<dbReference type="InterPro" id="IPR052017">
    <property type="entry name" value="TSUP"/>
</dbReference>
<name>A0ABU6K7J2_9RHOO</name>
<dbReference type="InterPro" id="IPR002781">
    <property type="entry name" value="TM_pro_TauE-like"/>
</dbReference>
<keyword evidence="3" id="KW-0813">Transport</keyword>
<feature type="transmembrane region" description="Helical" evidence="8">
    <location>
        <begin position="198"/>
        <end position="216"/>
    </location>
</feature>
<keyword evidence="7 8" id="KW-0472">Membrane</keyword>
<keyword evidence="5 8" id="KW-0812">Transmembrane</keyword>
<proteinExistence type="inferred from homology"/>
<feature type="transmembrane region" description="Helical" evidence="8">
    <location>
        <begin position="228"/>
        <end position="248"/>
    </location>
</feature>
<dbReference type="Proteomes" id="UP001331561">
    <property type="component" value="Unassembled WGS sequence"/>
</dbReference>
<dbReference type="PANTHER" id="PTHR30269:SF37">
    <property type="entry name" value="MEMBRANE TRANSPORTER PROTEIN"/>
    <property type="match status" value="1"/>
</dbReference>
<evidence type="ECO:0000256" key="6">
    <source>
        <dbReference type="ARBA" id="ARBA00022989"/>
    </source>
</evidence>
<comment type="caution">
    <text evidence="9">The sequence shown here is derived from an EMBL/GenBank/DDBJ whole genome shotgun (WGS) entry which is preliminary data.</text>
</comment>
<keyword evidence="4 8" id="KW-1003">Cell membrane</keyword>
<comment type="similarity">
    <text evidence="2 8">Belongs to the 4-toluene sulfonate uptake permease (TSUP) (TC 2.A.102) family.</text>
</comment>
<keyword evidence="10" id="KW-1185">Reference proteome</keyword>
<feature type="transmembrane region" description="Helical" evidence="8">
    <location>
        <begin position="7"/>
        <end position="37"/>
    </location>
</feature>
<evidence type="ECO:0000313" key="9">
    <source>
        <dbReference type="EMBL" id="MEC5387487.1"/>
    </source>
</evidence>
<evidence type="ECO:0000256" key="2">
    <source>
        <dbReference type="ARBA" id="ARBA00009142"/>
    </source>
</evidence>
<dbReference type="Pfam" id="PF01925">
    <property type="entry name" value="TauE"/>
    <property type="match status" value="1"/>
</dbReference>
<evidence type="ECO:0000256" key="1">
    <source>
        <dbReference type="ARBA" id="ARBA00004651"/>
    </source>
</evidence>
<comment type="subcellular location">
    <subcellularLocation>
        <location evidence="1 8">Cell membrane</location>
        <topology evidence="1 8">Multi-pass membrane protein</topology>
    </subcellularLocation>
</comment>
<feature type="transmembrane region" description="Helical" evidence="8">
    <location>
        <begin position="174"/>
        <end position="191"/>
    </location>
</feature>
<organism evidence="9 10">
    <name type="scientific">Uliginosibacterium silvisoli</name>
    <dbReference type="NCBI Taxonomy" id="3114758"/>
    <lineage>
        <taxon>Bacteria</taxon>
        <taxon>Pseudomonadati</taxon>
        <taxon>Pseudomonadota</taxon>
        <taxon>Betaproteobacteria</taxon>
        <taxon>Rhodocyclales</taxon>
        <taxon>Zoogloeaceae</taxon>
        <taxon>Uliginosibacterium</taxon>
    </lineage>
</organism>
<feature type="transmembrane region" description="Helical" evidence="8">
    <location>
        <begin position="131"/>
        <end position="154"/>
    </location>
</feature>
<feature type="transmembrane region" description="Helical" evidence="8">
    <location>
        <begin position="73"/>
        <end position="94"/>
    </location>
</feature>
<evidence type="ECO:0000256" key="8">
    <source>
        <dbReference type="RuleBase" id="RU363041"/>
    </source>
</evidence>
<evidence type="ECO:0000256" key="4">
    <source>
        <dbReference type="ARBA" id="ARBA00022475"/>
    </source>
</evidence>
<reference evidence="9 10" key="1">
    <citation type="submission" date="2024-01" db="EMBL/GenBank/DDBJ databases">
        <title>Uliginosibacterium soil sp. nov.</title>
        <authorList>
            <person name="Lv Y."/>
        </authorList>
    </citation>
    <scope>NUCLEOTIDE SEQUENCE [LARGE SCALE GENOMIC DNA]</scope>
    <source>
        <strain evidence="9 10">H3</strain>
    </source>
</reference>
<dbReference type="EMBL" id="JAYXHS010000003">
    <property type="protein sequence ID" value="MEC5387487.1"/>
    <property type="molecule type" value="Genomic_DNA"/>
</dbReference>
<sequence length="250" mass="26038">MPSNEFLLLAVGAMCAGFVQGIAGFAFGMVAMSFWVWGVEPHVAAVMTVFGSLVGQLLAVTREKRALDLPVMLPFLIGGVIGIPVGVTILPHLNPTHFKLALGTILLVFCPAMLLAPRLPAIRGTGRFSDGIVGAVGGAMGGIGGFSGVAPALWCTLRGYDKDAHRAIQQNFNLTALSITMVAMLVSGVVTRDMLPKFAIVAPALLLPAILGAKVYTGLSPLAFRRVVLGLLCLSGIAMITASLPSFARL</sequence>
<protein>
    <recommendedName>
        <fullName evidence="8">Probable membrane transporter protein</fullName>
    </recommendedName>
</protein>
<evidence type="ECO:0000256" key="5">
    <source>
        <dbReference type="ARBA" id="ARBA00022692"/>
    </source>
</evidence>
<feature type="transmembrane region" description="Helical" evidence="8">
    <location>
        <begin position="43"/>
        <end position="61"/>
    </location>
</feature>
<evidence type="ECO:0000256" key="3">
    <source>
        <dbReference type="ARBA" id="ARBA00022448"/>
    </source>
</evidence>
<keyword evidence="6 8" id="KW-1133">Transmembrane helix</keyword>
<feature type="transmembrane region" description="Helical" evidence="8">
    <location>
        <begin position="100"/>
        <end position="119"/>
    </location>
</feature>